<evidence type="ECO:0000313" key="1">
    <source>
        <dbReference type="EMBL" id="KAL0454549.1"/>
    </source>
</evidence>
<reference evidence="1" key="1">
    <citation type="submission" date="2020-06" db="EMBL/GenBank/DDBJ databases">
        <authorList>
            <person name="Li T."/>
            <person name="Hu X."/>
            <person name="Zhang T."/>
            <person name="Song X."/>
            <person name="Zhang H."/>
            <person name="Dai N."/>
            <person name="Sheng W."/>
            <person name="Hou X."/>
            <person name="Wei L."/>
        </authorList>
    </citation>
    <scope>NUCLEOTIDE SEQUENCE</scope>
    <source>
        <strain evidence="1">KEN1</strain>
        <tissue evidence="1">Leaf</tissue>
    </source>
</reference>
<organism evidence="1">
    <name type="scientific">Sesamum latifolium</name>
    <dbReference type="NCBI Taxonomy" id="2727402"/>
    <lineage>
        <taxon>Eukaryota</taxon>
        <taxon>Viridiplantae</taxon>
        <taxon>Streptophyta</taxon>
        <taxon>Embryophyta</taxon>
        <taxon>Tracheophyta</taxon>
        <taxon>Spermatophyta</taxon>
        <taxon>Magnoliopsida</taxon>
        <taxon>eudicotyledons</taxon>
        <taxon>Gunneridae</taxon>
        <taxon>Pentapetalae</taxon>
        <taxon>asterids</taxon>
        <taxon>lamiids</taxon>
        <taxon>Lamiales</taxon>
        <taxon>Pedaliaceae</taxon>
        <taxon>Sesamum</taxon>
    </lineage>
</organism>
<sequence length="118" mass="13663">MVVIEAPEKPSSPGVEKEAISEVEPEHFPQLPHRSEANADRLLHSEERFPDSLPRALLPRELVASQEQLPLLQLRVARRRLVPEHIVRRRRGISVVGRHGYRYSMYLSIVFRERKLGV</sequence>
<accession>A0AAW2XK74</accession>
<dbReference type="EMBL" id="JACGWN010000003">
    <property type="protein sequence ID" value="KAL0454549.1"/>
    <property type="molecule type" value="Genomic_DNA"/>
</dbReference>
<name>A0AAW2XK74_9LAMI</name>
<dbReference type="AlphaFoldDB" id="A0AAW2XK74"/>
<protein>
    <submittedName>
        <fullName evidence="1">Uncharacterized protein</fullName>
    </submittedName>
</protein>
<comment type="caution">
    <text evidence="1">The sequence shown here is derived from an EMBL/GenBank/DDBJ whole genome shotgun (WGS) entry which is preliminary data.</text>
</comment>
<reference evidence="1" key="2">
    <citation type="journal article" date="2024" name="Plant">
        <title>Genomic evolution and insights into agronomic trait innovations of Sesamum species.</title>
        <authorList>
            <person name="Miao H."/>
            <person name="Wang L."/>
            <person name="Qu L."/>
            <person name="Liu H."/>
            <person name="Sun Y."/>
            <person name="Le M."/>
            <person name="Wang Q."/>
            <person name="Wei S."/>
            <person name="Zheng Y."/>
            <person name="Lin W."/>
            <person name="Duan Y."/>
            <person name="Cao H."/>
            <person name="Xiong S."/>
            <person name="Wang X."/>
            <person name="Wei L."/>
            <person name="Li C."/>
            <person name="Ma Q."/>
            <person name="Ju M."/>
            <person name="Zhao R."/>
            <person name="Li G."/>
            <person name="Mu C."/>
            <person name="Tian Q."/>
            <person name="Mei H."/>
            <person name="Zhang T."/>
            <person name="Gao T."/>
            <person name="Zhang H."/>
        </authorList>
    </citation>
    <scope>NUCLEOTIDE SEQUENCE</scope>
    <source>
        <strain evidence="1">KEN1</strain>
    </source>
</reference>
<proteinExistence type="predicted"/>
<gene>
    <name evidence="1" type="ORF">Slati_0794100</name>
</gene>